<reference evidence="2" key="1">
    <citation type="submission" date="2023-09" db="EMBL/GenBank/DDBJ databases">
        <authorList>
            <person name="Li S."/>
            <person name="Li X."/>
            <person name="Zhang C."/>
            <person name="Zhao Z."/>
        </authorList>
    </citation>
    <scope>NUCLEOTIDE SEQUENCE [LARGE SCALE GENOMIC DNA]</scope>
    <source>
        <strain evidence="2">SQ345</strain>
    </source>
</reference>
<proteinExistence type="predicted"/>
<dbReference type="Gene3D" id="1.10.238.160">
    <property type="match status" value="1"/>
</dbReference>
<name>A0ABY9TJW8_9GAMM</name>
<dbReference type="PANTHER" id="PTHR36154:SF1">
    <property type="entry name" value="DNA-BINDING TRANSCRIPTIONAL ACTIVATOR ALPA"/>
    <property type="match status" value="1"/>
</dbReference>
<dbReference type="RefSeq" id="WP_348388229.1">
    <property type="nucleotide sequence ID" value="NZ_CP134146.1"/>
</dbReference>
<sequence>MSKKFIRLPEVKNKTGLSRSSIYLRMSNGEFPQSISLGGRAISWLESDINEWLEQCIATSKNRGRYETNP</sequence>
<protein>
    <submittedName>
        <fullName evidence="1">AlpA family transcriptional regulator</fullName>
    </submittedName>
</protein>
<keyword evidence="2" id="KW-1185">Reference proteome</keyword>
<gene>
    <name evidence="1" type="ORF">RI845_02765</name>
</gene>
<organism evidence="1 2">
    <name type="scientific">Thalassotalea nanhaiensis</name>
    <dbReference type="NCBI Taxonomy" id="3065648"/>
    <lineage>
        <taxon>Bacteria</taxon>
        <taxon>Pseudomonadati</taxon>
        <taxon>Pseudomonadota</taxon>
        <taxon>Gammaproteobacteria</taxon>
        <taxon>Alteromonadales</taxon>
        <taxon>Colwelliaceae</taxon>
        <taxon>Thalassotalea</taxon>
    </lineage>
</organism>
<dbReference type="Pfam" id="PF05930">
    <property type="entry name" value="Phage_AlpA"/>
    <property type="match status" value="1"/>
</dbReference>
<dbReference type="EMBL" id="CP134146">
    <property type="protein sequence ID" value="WNC69085.1"/>
    <property type="molecule type" value="Genomic_DNA"/>
</dbReference>
<dbReference type="InterPro" id="IPR010260">
    <property type="entry name" value="AlpA"/>
</dbReference>
<accession>A0ABY9TJW8</accession>
<evidence type="ECO:0000313" key="2">
    <source>
        <dbReference type="Proteomes" id="UP001248581"/>
    </source>
</evidence>
<evidence type="ECO:0000313" key="1">
    <source>
        <dbReference type="EMBL" id="WNC69085.1"/>
    </source>
</evidence>
<dbReference type="Proteomes" id="UP001248581">
    <property type="component" value="Chromosome"/>
</dbReference>
<dbReference type="PANTHER" id="PTHR36154">
    <property type="entry name" value="DNA-BINDING TRANSCRIPTIONAL ACTIVATOR ALPA"/>
    <property type="match status" value="1"/>
</dbReference>
<dbReference type="InterPro" id="IPR052931">
    <property type="entry name" value="Prophage_regulatory_activator"/>
</dbReference>